<dbReference type="EMBL" id="DSID01000402">
    <property type="protein sequence ID" value="HEX70646.1"/>
    <property type="molecule type" value="Genomic_DNA"/>
</dbReference>
<dbReference type="Gene3D" id="3.30.160.60">
    <property type="entry name" value="Classic Zinc Finger"/>
    <property type="match status" value="1"/>
</dbReference>
<proteinExistence type="predicted"/>
<feature type="domain" description="C2H2-type" evidence="2">
    <location>
        <begin position="83"/>
        <end position="111"/>
    </location>
</feature>
<dbReference type="InterPro" id="IPR036236">
    <property type="entry name" value="Znf_C2H2_sf"/>
</dbReference>
<name>A0A7C2WHA9_9BACT</name>
<evidence type="ECO:0000259" key="2">
    <source>
        <dbReference type="PROSITE" id="PS50157"/>
    </source>
</evidence>
<dbReference type="PROSITE" id="PS00028">
    <property type="entry name" value="ZINC_FINGER_C2H2_1"/>
    <property type="match status" value="1"/>
</dbReference>
<evidence type="ECO:0000256" key="1">
    <source>
        <dbReference type="SAM" id="MobiDB-lite"/>
    </source>
</evidence>
<dbReference type="SMART" id="SM00355">
    <property type="entry name" value="ZnF_C2H2"/>
    <property type="match status" value="1"/>
</dbReference>
<protein>
    <recommendedName>
        <fullName evidence="2">C2H2-type domain-containing protein</fullName>
    </recommendedName>
</protein>
<accession>A0A7C2WHA9</accession>
<evidence type="ECO:0000313" key="3">
    <source>
        <dbReference type="EMBL" id="HEX70646.1"/>
    </source>
</evidence>
<dbReference type="PROSITE" id="PS50157">
    <property type="entry name" value="ZINC_FINGER_C2H2_2"/>
    <property type="match status" value="1"/>
</dbReference>
<gene>
    <name evidence="3" type="ORF">ENP13_05315</name>
</gene>
<organism evidence="3">
    <name type="scientific">Thermorudis sp</name>
    <dbReference type="NCBI Taxonomy" id="1969470"/>
    <lineage>
        <taxon>Bacteria</taxon>
        <taxon>Pseudomonadati</taxon>
        <taxon>Thermomicrobiota</taxon>
        <taxon>Thermomicrobia</taxon>
        <taxon>Thermomicrobia incertae sedis</taxon>
        <taxon>Thermorudis</taxon>
    </lineage>
</organism>
<feature type="compositionally biased region" description="Basic and acidic residues" evidence="1">
    <location>
        <begin position="106"/>
        <end position="118"/>
    </location>
</feature>
<dbReference type="SUPFAM" id="SSF57667">
    <property type="entry name" value="beta-beta-alpha zinc fingers"/>
    <property type="match status" value="1"/>
</dbReference>
<dbReference type="AlphaFoldDB" id="A0A7C2WHA9"/>
<dbReference type="Pfam" id="PF13912">
    <property type="entry name" value="zf-C2H2_6"/>
    <property type="match status" value="1"/>
</dbReference>
<reference evidence="3" key="1">
    <citation type="journal article" date="2020" name="mSystems">
        <title>Genome- and Community-Level Interaction Insights into Carbon Utilization and Element Cycling Functions of Hydrothermarchaeota in Hydrothermal Sediment.</title>
        <authorList>
            <person name="Zhou Z."/>
            <person name="Liu Y."/>
            <person name="Xu W."/>
            <person name="Pan J."/>
            <person name="Luo Z.H."/>
            <person name="Li M."/>
        </authorList>
    </citation>
    <scope>NUCLEOTIDE SEQUENCE [LARGE SCALE GENOMIC DNA]</scope>
    <source>
        <strain evidence="3">SpSt-192</strain>
    </source>
</reference>
<feature type="region of interest" description="Disordered" evidence="1">
    <location>
        <begin position="38"/>
        <end position="75"/>
    </location>
</feature>
<dbReference type="InterPro" id="IPR013087">
    <property type="entry name" value="Znf_C2H2_type"/>
</dbReference>
<sequence length="118" mass="12892">MIELEVVRTYFGEEGFVRRGSRITVPPARARLLIQRGLAREVKPAGPSETKPAGPLETKEASTGGEDEPGAGRVTAGGISYAFRCDECGKEFQTRQGLSTHQQRAHGREVARPERLSE</sequence>
<comment type="caution">
    <text evidence="3">The sequence shown here is derived from an EMBL/GenBank/DDBJ whole genome shotgun (WGS) entry which is preliminary data.</text>
</comment>
<feature type="region of interest" description="Disordered" evidence="1">
    <location>
        <begin position="92"/>
        <end position="118"/>
    </location>
</feature>